<feature type="transmembrane region" description="Helical" evidence="7">
    <location>
        <begin position="228"/>
        <end position="248"/>
    </location>
</feature>
<feature type="transmembrane region" description="Helical" evidence="7">
    <location>
        <begin position="254"/>
        <end position="275"/>
    </location>
</feature>
<evidence type="ECO:0000256" key="1">
    <source>
        <dbReference type="ARBA" id="ARBA00004141"/>
    </source>
</evidence>
<evidence type="ECO:0000259" key="8">
    <source>
        <dbReference type="PROSITE" id="PS50850"/>
    </source>
</evidence>
<feature type="transmembrane region" description="Helical" evidence="7">
    <location>
        <begin position="165"/>
        <end position="184"/>
    </location>
</feature>
<name>S5W2Q8_SCHMD</name>
<dbReference type="OrthoDB" id="5086884at2759"/>
<dbReference type="GO" id="GO:0043195">
    <property type="term" value="C:terminal bouton"/>
    <property type="evidence" value="ECO:0007669"/>
    <property type="project" value="TreeGrafter"/>
</dbReference>
<evidence type="ECO:0000256" key="3">
    <source>
        <dbReference type="ARBA" id="ARBA00022692"/>
    </source>
</evidence>
<dbReference type="InterPro" id="IPR050930">
    <property type="entry name" value="MFS_Vesicular_Transporter"/>
</dbReference>
<keyword evidence="5 7" id="KW-0472">Membrane</keyword>
<dbReference type="PROSITE" id="PS50850">
    <property type="entry name" value="MFS"/>
    <property type="match status" value="1"/>
</dbReference>
<feature type="transmembrane region" description="Helical" evidence="7">
    <location>
        <begin position="37"/>
        <end position="60"/>
    </location>
</feature>
<dbReference type="AlphaFoldDB" id="S5W2Q8"/>
<feature type="transmembrane region" description="Helical" evidence="7">
    <location>
        <begin position="421"/>
        <end position="443"/>
    </location>
</feature>
<sequence length="533" mass="58750">MKYINIDSDGNHKSVSRISYVFQQITGYFDSKQHKTMVLIIVFIALVLDNMLLTVIVPIIPDYLWQLDNRDIINQNCTVLIKYQKPDWTDIIGRKHVAYDEFEGPEIIEKSVINNTCVEELKNRTIQHLSTENMKIGLMFASKPVIQLLTNPIVGPITNRIGYSIPMFFGFLVLFISTMTFALAESYHLLFIARSLQGLGSACSSVSGMGMLATYYVDDVERGKAFGFALSGLAMGVLIGPLFGGLMYQYTSKSVPFFILGSLALIDGFMQIVVLKPSIKPEDQKGASLKTLLRDPYILIAAASITFGNLGIATLEPSLPLWIKTTMKATRLEQGLVFLPCSLSYLMGTNVFGPIGAKIGRWLTTMIGMVIIGICLICIPFATTISHLIVPSFGMGFAIGMVDSSMMPIMGYLVDIRHVSVYGSVYAIADVAFCVGFAIGPSLSSGLVKAVGFRWMIWISAIICLIYTPFIIFLRNPPKKEESQSLMMNGELKSEYQTTGDPKKISDNSEPSNDLSIPIDKTVLSQGYGYGDD</sequence>
<dbReference type="CDD" id="cd17384">
    <property type="entry name" value="MFS_SLC18A1_2_VAT1_2"/>
    <property type="match status" value="1"/>
</dbReference>
<feature type="transmembrane region" description="Helical" evidence="7">
    <location>
        <begin position="362"/>
        <end position="382"/>
    </location>
</feature>
<dbReference type="EMBL" id="KF134116">
    <property type="protein sequence ID" value="AGS83413.1"/>
    <property type="molecule type" value="mRNA"/>
</dbReference>
<evidence type="ECO:0000313" key="9">
    <source>
        <dbReference type="EMBL" id="AGS83413.1"/>
    </source>
</evidence>
<evidence type="ECO:0000256" key="4">
    <source>
        <dbReference type="ARBA" id="ARBA00022989"/>
    </source>
</evidence>
<dbReference type="InterPro" id="IPR020846">
    <property type="entry name" value="MFS_dom"/>
</dbReference>
<feature type="transmembrane region" description="Helical" evidence="7">
    <location>
        <begin position="196"/>
        <end position="216"/>
    </location>
</feature>
<keyword evidence="3 7" id="KW-0812">Transmembrane</keyword>
<dbReference type="PANTHER" id="PTHR23506:SF23">
    <property type="entry name" value="GH10249P"/>
    <property type="match status" value="1"/>
</dbReference>
<evidence type="ECO:0000256" key="7">
    <source>
        <dbReference type="SAM" id="Phobius"/>
    </source>
</evidence>
<dbReference type="Gene3D" id="1.20.1250.20">
    <property type="entry name" value="MFS general substrate transporter like domains"/>
    <property type="match status" value="1"/>
</dbReference>
<comment type="subcellular location">
    <subcellularLocation>
        <location evidence="1">Membrane</location>
        <topology evidence="1">Multi-pass membrane protein</topology>
    </subcellularLocation>
</comment>
<proteinExistence type="evidence at transcript level"/>
<feature type="transmembrane region" description="Helical" evidence="7">
    <location>
        <begin position="335"/>
        <end position="355"/>
    </location>
</feature>
<feature type="transmembrane region" description="Helical" evidence="7">
    <location>
        <begin position="455"/>
        <end position="474"/>
    </location>
</feature>
<accession>S5W2Q8</accession>
<organism evidence="9">
    <name type="scientific">Schmidtea mediterranea</name>
    <name type="common">Freshwater planarian flatworm</name>
    <dbReference type="NCBI Taxonomy" id="79327"/>
    <lineage>
        <taxon>Eukaryota</taxon>
        <taxon>Metazoa</taxon>
        <taxon>Spiralia</taxon>
        <taxon>Lophotrochozoa</taxon>
        <taxon>Platyhelminthes</taxon>
        <taxon>Rhabditophora</taxon>
        <taxon>Seriata</taxon>
        <taxon>Tricladida</taxon>
        <taxon>Continenticola</taxon>
        <taxon>Geoplanoidea</taxon>
        <taxon>Dugesiidae</taxon>
        <taxon>Schmidtea</taxon>
    </lineage>
</organism>
<dbReference type="GO" id="GO:0015842">
    <property type="term" value="P:aminergic neurotransmitter loading into synaptic vesicle"/>
    <property type="evidence" value="ECO:0007669"/>
    <property type="project" value="TreeGrafter"/>
</dbReference>
<keyword evidence="4 7" id="KW-1133">Transmembrane helix</keyword>
<protein>
    <submittedName>
        <fullName evidence="9">Vmat</fullName>
    </submittedName>
</protein>
<dbReference type="GO" id="GO:0030672">
    <property type="term" value="C:synaptic vesicle membrane"/>
    <property type="evidence" value="ECO:0007669"/>
    <property type="project" value="TreeGrafter"/>
</dbReference>
<keyword evidence="2" id="KW-0813">Transport</keyword>
<dbReference type="Pfam" id="PF07690">
    <property type="entry name" value="MFS_1"/>
    <property type="match status" value="1"/>
</dbReference>
<feature type="domain" description="Major facilitator superfamily (MFS) profile" evidence="8">
    <location>
        <begin position="38"/>
        <end position="479"/>
    </location>
</feature>
<dbReference type="FunFam" id="1.20.1250.20:FF:000145">
    <property type="entry name" value="Chromaffin granule amine transporter"/>
    <property type="match status" value="1"/>
</dbReference>
<feature type="region of interest" description="Disordered" evidence="6">
    <location>
        <begin position="495"/>
        <end position="533"/>
    </location>
</feature>
<evidence type="ECO:0000256" key="5">
    <source>
        <dbReference type="ARBA" id="ARBA00023136"/>
    </source>
</evidence>
<evidence type="ECO:0000256" key="6">
    <source>
        <dbReference type="SAM" id="MobiDB-lite"/>
    </source>
</evidence>
<reference evidence="9" key="1">
    <citation type="journal article" date="2013" name="Development">
        <title>Transcription factors lhx1/5-1 and pitx are required for the maintenance and regeneration of serotonergic neurons in planarians.</title>
        <authorList>
            <person name="Currie K.W."/>
            <person name="Pearson B.J."/>
        </authorList>
    </citation>
    <scope>NUCLEOTIDE SEQUENCE</scope>
    <source>
        <strain evidence="9">CIW4</strain>
    </source>
</reference>
<dbReference type="InterPro" id="IPR011701">
    <property type="entry name" value="MFS"/>
</dbReference>
<dbReference type="GO" id="GO:0005335">
    <property type="term" value="F:serotonin:sodium:chloride symporter activity"/>
    <property type="evidence" value="ECO:0007669"/>
    <property type="project" value="TreeGrafter"/>
</dbReference>
<feature type="transmembrane region" description="Helical" evidence="7">
    <location>
        <begin position="296"/>
        <end position="315"/>
    </location>
</feature>
<dbReference type="InterPro" id="IPR036259">
    <property type="entry name" value="MFS_trans_sf"/>
</dbReference>
<dbReference type="PANTHER" id="PTHR23506">
    <property type="entry name" value="GH10249P"/>
    <property type="match status" value="1"/>
</dbReference>
<evidence type="ECO:0000256" key="2">
    <source>
        <dbReference type="ARBA" id="ARBA00022448"/>
    </source>
</evidence>
<feature type="transmembrane region" description="Helical" evidence="7">
    <location>
        <begin position="388"/>
        <end position="414"/>
    </location>
</feature>
<dbReference type="Gene3D" id="1.20.1720.10">
    <property type="entry name" value="Multidrug resistance protein D"/>
    <property type="match status" value="1"/>
</dbReference>
<dbReference type="SUPFAM" id="SSF103473">
    <property type="entry name" value="MFS general substrate transporter"/>
    <property type="match status" value="1"/>
</dbReference>